<dbReference type="AlphaFoldDB" id="A0A0G3X942"/>
<keyword evidence="2" id="KW-1185">Reference proteome</keyword>
<evidence type="ECO:0000313" key="2">
    <source>
        <dbReference type="Proteomes" id="UP000037643"/>
    </source>
</evidence>
<dbReference type="OrthoDB" id="7432862at2"/>
<proteinExistence type="predicted"/>
<accession>A0A0G3X942</accession>
<gene>
    <name evidence="1" type="ORF">AM2010_1978</name>
</gene>
<evidence type="ECO:0008006" key="3">
    <source>
        <dbReference type="Google" id="ProtNLM"/>
    </source>
</evidence>
<evidence type="ECO:0000313" key="1">
    <source>
        <dbReference type="EMBL" id="AKM08040.1"/>
    </source>
</evidence>
<dbReference type="PROSITE" id="PS51257">
    <property type="entry name" value="PROKAR_LIPOPROTEIN"/>
    <property type="match status" value="1"/>
</dbReference>
<protein>
    <recommendedName>
        <fullName evidence="3">DUF306 domain-containing protein</fullName>
    </recommendedName>
</protein>
<dbReference type="PATRIC" id="fig|543877.4.peg.2008"/>
<dbReference type="STRING" id="543877.AM2010_1978"/>
<dbReference type="EMBL" id="CP011805">
    <property type="protein sequence ID" value="AKM08040.1"/>
    <property type="molecule type" value="Genomic_DNA"/>
</dbReference>
<name>A0A0G3X942_9SPHN</name>
<dbReference type="RefSeq" id="WP_047806932.1">
    <property type="nucleotide sequence ID" value="NZ_CP011805.1"/>
</dbReference>
<organism evidence="1 2">
    <name type="scientific">Pelagerythrobacter marensis</name>
    <dbReference type="NCBI Taxonomy" id="543877"/>
    <lineage>
        <taxon>Bacteria</taxon>
        <taxon>Pseudomonadati</taxon>
        <taxon>Pseudomonadota</taxon>
        <taxon>Alphaproteobacteria</taxon>
        <taxon>Sphingomonadales</taxon>
        <taxon>Erythrobacteraceae</taxon>
        <taxon>Pelagerythrobacter</taxon>
    </lineage>
</organism>
<sequence length="147" mass="15071">MTRHVHVVVPAILLAACQPAGDSAPSGPATPTDDATPAAAPASLVGEYRVAGIDGAKVGGDIGIGLSITETAIFYQPRCAGFDWTYSYEAGALTTERPADTEVCAIGVHPEQQRLAEALDLVARVARTPSNGIELTGGGHSVTLFSQ</sequence>
<dbReference type="Proteomes" id="UP000037643">
    <property type="component" value="Chromosome"/>
</dbReference>
<reference evidence="1 2" key="1">
    <citation type="submission" date="2015-06" db="EMBL/GenBank/DDBJ databases">
        <authorList>
            <person name="Kim K.M."/>
        </authorList>
    </citation>
    <scope>NUCLEOTIDE SEQUENCE [LARGE SCALE GENOMIC DNA]</scope>
    <source>
        <strain evidence="1 2">KCTC 22370</strain>
    </source>
</reference>
<dbReference type="KEGG" id="amx:AM2010_1978"/>